<dbReference type="SUPFAM" id="SSF49899">
    <property type="entry name" value="Concanavalin A-like lectins/glucanases"/>
    <property type="match status" value="1"/>
</dbReference>
<organism evidence="2 3">
    <name type="scientific">Rhodocytophaga rosea</name>
    <dbReference type="NCBI Taxonomy" id="2704465"/>
    <lineage>
        <taxon>Bacteria</taxon>
        <taxon>Pseudomonadati</taxon>
        <taxon>Bacteroidota</taxon>
        <taxon>Cytophagia</taxon>
        <taxon>Cytophagales</taxon>
        <taxon>Rhodocytophagaceae</taxon>
        <taxon>Rhodocytophaga</taxon>
    </lineage>
</organism>
<dbReference type="GO" id="GO:0005975">
    <property type="term" value="P:carbohydrate metabolic process"/>
    <property type="evidence" value="ECO:0007669"/>
    <property type="project" value="UniProtKB-ARBA"/>
</dbReference>
<evidence type="ECO:0000313" key="2">
    <source>
        <dbReference type="EMBL" id="QHT70711.1"/>
    </source>
</evidence>
<evidence type="ECO:0000256" key="1">
    <source>
        <dbReference type="SAM" id="SignalP"/>
    </source>
</evidence>
<dbReference type="Gene3D" id="2.60.120.200">
    <property type="match status" value="1"/>
</dbReference>
<evidence type="ECO:0000313" key="3">
    <source>
        <dbReference type="Proteomes" id="UP000480178"/>
    </source>
</evidence>
<keyword evidence="3" id="KW-1185">Reference proteome</keyword>
<dbReference type="InterPro" id="IPR056573">
    <property type="entry name" value="Lectin_L-type_dom"/>
</dbReference>
<proteinExistence type="predicted"/>
<reference evidence="2 3" key="1">
    <citation type="submission" date="2020-01" db="EMBL/GenBank/DDBJ databases">
        <authorList>
            <person name="Kim M.K."/>
        </authorList>
    </citation>
    <scope>NUCLEOTIDE SEQUENCE [LARGE SCALE GENOMIC DNA]</scope>
    <source>
        <strain evidence="2 3">172606-1</strain>
    </source>
</reference>
<gene>
    <name evidence="2" type="ORF">GXP67_30715</name>
</gene>
<sequence length="257" mass="29161">MFRFTFLLLCLLCSVSGFAQFNLIGDANYMANGCIQLTPDEQYSEGIAYSTTKLNLLNNFEIEFDIYLGEKDEGADGITFVIHNDDRGYEAFGTWGECMGYGTWNRSRPGGTYIAPSVAVEFDTYENPTQNDPTSDHVAYLENGSSFHTKFFNDNNMSFNLEDDLLHNFKFRWNPTSKKVTVLLDGQIVYQGVKDLINDIFKGATQVIWGFTASTGRKSNLQYFCLKRLAQTKPAPVKMARSEMPQQAHSQFARRNK</sequence>
<dbReference type="KEGG" id="rhoz:GXP67_30715"/>
<dbReference type="InterPro" id="IPR050258">
    <property type="entry name" value="Leguminous_Lectin"/>
</dbReference>
<dbReference type="PROSITE" id="PS00307">
    <property type="entry name" value="LECTIN_LEGUME_BETA"/>
    <property type="match status" value="1"/>
</dbReference>
<dbReference type="InterPro" id="IPR019825">
    <property type="entry name" value="Lectin_legB_Mn/Ca_BS"/>
</dbReference>
<dbReference type="AlphaFoldDB" id="A0A6C0GRK4"/>
<dbReference type="InterPro" id="IPR013320">
    <property type="entry name" value="ConA-like_dom_sf"/>
</dbReference>
<dbReference type="PANTHER" id="PTHR32401">
    <property type="entry name" value="CONCANAVALIN A-LIKE LECTIN FAMILY PROTEIN"/>
    <property type="match status" value="1"/>
</dbReference>
<dbReference type="RefSeq" id="WP_162446686.1">
    <property type="nucleotide sequence ID" value="NZ_CP048222.1"/>
</dbReference>
<dbReference type="GO" id="GO:0004553">
    <property type="term" value="F:hydrolase activity, hydrolyzing O-glycosyl compounds"/>
    <property type="evidence" value="ECO:0007669"/>
    <property type="project" value="UniProtKB-ARBA"/>
</dbReference>
<dbReference type="PANTHER" id="PTHR32401:SF48">
    <property type="entry name" value="LEGUME LECTIN DOMAIN-CONTAINING PROTEIN"/>
    <property type="match status" value="1"/>
</dbReference>
<dbReference type="EMBL" id="CP048222">
    <property type="protein sequence ID" value="QHT70711.1"/>
    <property type="molecule type" value="Genomic_DNA"/>
</dbReference>
<accession>A0A6C0GRK4</accession>
<name>A0A6C0GRK4_9BACT</name>
<protein>
    <submittedName>
        <fullName evidence="2">Lectin</fullName>
    </submittedName>
</protein>
<dbReference type="Pfam" id="PF18483">
    <property type="entry name" value="Lectin_L-type_dom"/>
    <property type="match status" value="1"/>
</dbReference>
<keyword evidence="1" id="KW-0732">Signal</keyword>
<feature type="signal peptide" evidence="1">
    <location>
        <begin position="1"/>
        <end position="19"/>
    </location>
</feature>
<feature type="chain" id="PRO_5025340151" evidence="1">
    <location>
        <begin position="20"/>
        <end position="257"/>
    </location>
</feature>
<dbReference type="Proteomes" id="UP000480178">
    <property type="component" value="Chromosome"/>
</dbReference>
<dbReference type="CDD" id="cd01951">
    <property type="entry name" value="lectin_L-type"/>
    <property type="match status" value="1"/>
</dbReference>